<dbReference type="PANTHER" id="PTHR43318">
    <property type="entry name" value="UDP-N-ACETYLGLUCOSAMINE 4,6-DEHYDRATASE"/>
    <property type="match status" value="1"/>
</dbReference>
<feature type="non-terminal residue" evidence="3">
    <location>
        <position position="1"/>
    </location>
</feature>
<feature type="domain" description="Polysaccharide biosynthesis protein CapD-like" evidence="2">
    <location>
        <begin position="1"/>
        <end position="98"/>
    </location>
</feature>
<organism evidence="3">
    <name type="scientific">marine sediment metagenome</name>
    <dbReference type="NCBI Taxonomy" id="412755"/>
    <lineage>
        <taxon>unclassified sequences</taxon>
        <taxon>metagenomes</taxon>
        <taxon>ecological metagenomes</taxon>
    </lineage>
</organism>
<dbReference type="EMBL" id="LAZR01055818">
    <property type="protein sequence ID" value="KKK75542.1"/>
    <property type="molecule type" value="Genomic_DNA"/>
</dbReference>
<dbReference type="Gene3D" id="3.40.50.720">
    <property type="entry name" value="NAD(P)-binding Rossmann-like Domain"/>
    <property type="match status" value="1"/>
</dbReference>
<dbReference type="InterPro" id="IPR051203">
    <property type="entry name" value="Polysaccharide_Synthase-Rel"/>
</dbReference>
<dbReference type="Pfam" id="PF02719">
    <property type="entry name" value="Polysacc_synt_2"/>
    <property type="match status" value="1"/>
</dbReference>
<comment type="caution">
    <text evidence="3">The sequence shown here is derived from an EMBL/GenBank/DDBJ whole genome shotgun (WGS) entry which is preliminary data.</text>
</comment>
<dbReference type="PANTHER" id="PTHR43318:SF1">
    <property type="entry name" value="POLYSACCHARIDE BIOSYNTHESIS PROTEIN EPSC-RELATED"/>
    <property type="match status" value="1"/>
</dbReference>
<comment type="similarity">
    <text evidence="1">Belongs to the polysaccharide synthase family.</text>
</comment>
<dbReference type="InterPro" id="IPR036291">
    <property type="entry name" value="NAD(P)-bd_dom_sf"/>
</dbReference>
<proteinExistence type="inferred from homology"/>
<name>A0A0F8Y2C9_9ZZZZ</name>
<evidence type="ECO:0000256" key="1">
    <source>
        <dbReference type="ARBA" id="ARBA00007430"/>
    </source>
</evidence>
<protein>
    <recommendedName>
        <fullName evidence="2">Polysaccharide biosynthesis protein CapD-like domain-containing protein</fullName>
    </recommendedName>
</protein>
<evidence type="ECO:0000313" key="3">
    <source>
        <dbReference type="EMBL" id="KKK75542.1"/>
    </source>
</evidence>
<evidence type="ECO:0000259" key="2">
    <source>
        <dbReference type="Pfam" id="PF02719"/>
    </source>
</evidence>
<dbReference type="SUPFAM" id="SSF51735">
    <property type="entry name" value="NAD(P)-binding Rossmann-fold domains"/>
    <property type="match status" value="1"/>
</dbReference>
<dbReference type="InterPro" id="IPR003869">
    <property type="entry name" value="Polysac_CapD-like"/>
</dbReference>
<reference evidence="3" key="1">
    <citation type="journal article" date="2015" name="Nature">
        <title>Complex archaea that bridge the gap between prokaryotes and eukaryotes.</title>
        <authorList>
            <person name="Spang A."/>
            <person name="Saw J.H."/>
            <person name="Jorgensen S.L."/>
            <person name="Zaremba-Niedzwiedzka K."/>
            <person name="Martijn J."/>
            <person name="Lind A.E."/>
            <person name="van Eijk R."/>
            <person name="Schleper C."/>
            <person name="Guy L."/>
            <person name="Ettema T.J."/>
        </authorList>
    </citation>
    <scope>NUCLEOTIDE SEQUENCE</scope>
</reference>
<accession>A0A0F8Y2C9</accession>
<sequence length="141" mass="15724">PLWREQIAAGGPVTLTDKRCERYFMSIPEACELILGVLRMQKSGTFVFDMGQPKKMIDIAESLIKESGSKCAVKLTGLRPGEKLTEELHHGGELKPTPNTDIFQVISTEKSVKMVNLDDLLCAATCRKTKMAVDLLREMVR</sequence>
<dbReference type="AlphaFoldDB" id="A0A0F8Y2C9"/>
<gene>
    <name evidence="3" type="ORF">LCGC14_2872690</name>
</gene>